<keyword evidence="2" id="KW-0813">Transport</keyword>
<dbReference type="GO" id="GO:0012505">
    <property type="term" value="C:endomembrane system"/>
    <property type="evidence" value="ECO:0007669"/>
    <property type="project" value="UniProtKB-SubCell"/>
</dbReference>
<dbReference type="GeneID" id="25726971"/>
<feature type="compositionally biased region" description="Basic and acidic residues" evidence="7">
    <location>
        <begin position="201"/>
        <end position="214"/>
    </location>
</feature>
<dbReference type="STRING" id="145388.A0A0D2KA00"/>
<dbReference type="OrthoDB" id="410995at2759"/>
<accession>A0A0D2KA00</accession>
<keyword evidence="4" id="KW-1133">Transmembrane helix</keyword>
<evidence type="ECO:0000256" key="3">
    <source>
        <dbReference type="ARBA" id="ARBA00022692"/>
    </source>
</evidence>
<name>A0A0D2KA00_9CHLO</name>
<gene>
    <name evidence="9" type="ORF">MNEG_0853</name>
</gene>
<evidence type="ECO:0000256" key="5">
    <source>
        <dbReference type="ARBA" id="ARBA00023065"/>
    </source>
</evidence>
<sequence>MLSGSVVAEIQTKNSLPLLHYSCSPRVVALPTGQLNARRLSKMVKRPFISWVSQRMFNFENQSTNYVQSFPSLVGCRFGELAYRFPDGSVYGVAQIDRGVVELNPPIDYVIREADQLVICRPTNVAVDEYKPLPTTLSIRELEELAGPASGAARRQQRGGLGGVLDAWRLHRDGQHGPGAPGSGGGDVGGGSGGSGSSGSSRDDGAGFDLRGDGRGGAGGQQGRAETPALLWPTMLDGSGQSQDAGFDNGGAHPQAQRIGGASTLAGFGPLAVPPAAAAAGGGAPGQPSALRRVALDSLDLPHQDMYPLPSFLGSNGATPAAGAAGAGALPQWAAAGGPGAAAAAAAGSDGSFDAGDAAAGGRGAGADERAGLLGGWGRRLVPAAFDAGGAVRSSVAFIPTEYVEHDDQPEKVLVAGWAGLGYMADILQELDSGTACLPQGSEVVFVNDHIRSATLGQAVLGMNLQNVKVSHVKMDPLQRNQVARLDLSSFKCAIVLCDEHWVDPDHDESNGIESTDEPSMLRLDALMMTVQLNIRKTLADDGLPPINIICQKVASAGLTRFEDRHRLPLGISVNFTSFAAKMMAVVAYNPIGLLVYAQLGEAADLTFVDAQEYADEGESLSYWELITRAQLQGDLLMGWYRLPDIITEPIESVFNPQGLDVRGRKRIWNDGDGRLKFIIFRQKELLTPAEAAAAAFGDVIGDDKLPEAQQRRRLPSTRGAAAAVQQQIGGLGGAFTRVR</sequence>
<evidence type="ECO:0000313" key="10">
    <source>
        <dbReference type="Proteomes" id="UP000054498"/>
    </source>
</evidence>
<comment type="subcellular location">
    <subcellularLocation>
        <location evidence="1">Endomembrane system</location>
        <topology evidence="1">Multi-pass membrane protein</topology>
    </subcellularLocation>
</comment>
<reference evidence="9 10" key="1">
    <citation type="journal article" date="2013" name="BMC Genomics">
        <title>Reconstruction of the lipid metabolism for the microalga Monoraphidium neglectum from its genome sequence reveals characteristics suitable for biofuel production.</title>
        <authorList>
            <person name="Bogen C."/>
            <person name="Al-Dilaimi A."/>
            <person name="Albersmeier A."/>
            <person name="Wichmann J."/>
            <person name="Grundmann M."/>
            <person name="Rupp O."/>
            <person name="Lauersen K.J."/>
            <person name="Blifernez-Klassen O."/>
            <person name="Kalinowski J."/>
            <person name="Goesmann A."/>
            <person name="Mussgnug J.H."/>
            <person name="Kruse O."/>
        </authorList>
    </citation>
    <scope>NUCLEOTIDE SEQUENCE [LARGE SCALE GENOMIC DNA]</scope>
    <source>
        <strain evidence="9 10">SAG 48.87</strain>
    </source>
</reference>
<dbReference type="AlphaFoldDB" id="A0A0D2KA00"/>
<dbReference type="EMBL" id="KK100295">
    <property type="protein sequence ID" value="KIZ07098.1"/>
    <property type="molecule type" value="Genomic_DNA"/>
</dbReference>
<feature type="domain" description="CASTOR/POLLUX/SYM8 ion channel conserved" evidence="8">
    <location>
        <begin position="51"/>
        <end position="122"/>
    </location>
</feature>
<dbReference type="InterPro" id="IPR010420">
    <property type="entry name" value="CASTOR/POLLUX/SYM8_dom"/>
</dbReference>
<evidence type="ECO:0000256" key="6">
    <source>
        <dbReference type="ARBA" id="ARBA00023136"/>
    </source>
</evidence>
<dbReference type="PANTHER" id="PTHR31563:SF10">
    <property type="entry name" value="ION CHANNEL POLLUX-RELATED"/>
    <property type="match status" value="1"/>
</dbReference>
<evidence type="ECO:0000259" key="8">
    <source>
        <dbReference type="Pfam" id="PF06241"/>
    </source>
</evidence>
<evidence type="ECO:0000256" key="2">
    <source>
        <dbReference type="ARBA" id="ARBA00022448"/>
    </source>
</evidence>
<evidence type="ECO:0000256" key="7">
    <source>
        <dbReference type="SAM" id="MobiDB-lite"/>
    </source>
</evidence>
<keyword evidence="3" id="KW-0812">Transmembrane</keyword>
<feature type="region of interest" description="Disordered" evidence="7">
    <location>
        <begin position="171"/>
        <end position="224"/>
    </location>
</feature>
<dbReference type="RefSeq" id="XP_013906117.1">
    <property type="nucleotide sequence ID" value="XM_014050663.1"/>
</dbReference>
<dbReference type="GO" id="GO:0006811">
    <property type="term" value="P:monoatomic ion transport"/>
    <property type="evidence" value="ECO:0007669"/>
    <property type="project" value="UniProtKB-KW"/>
</dbReference>
<keyword evidence="6" id="KW-0472">Membrane</keyword>
<evidence type="ECO:0000256" key="4">
    <source>
        <dbReference type="ARBA" id="ARBA00022989"/>
    </source>
</evidence>
<keyword evidence="5" id="KW-0406">Ion transport</keyword>
<dbReference type="Proteomes" id="UP000054498">
    <property type="component" value="Unassembled WGS sequence"/>
</dbReference>
<dbReference type="KEGG" id="mng:MNEG_0853"/>
<feature type="compositionally biased region" description="Gly residues" evidence="7">
    <location>
        <begin position="176"/>
        <end position="197"/>
    </location>
</feature>
<protein>
    <recommendedName>
        <fullName evidence="8">CASTOR/POLLUX/SYM8 ion channel conserved domain-containing protein</fullName>
    </recommendedName>
</protein>
<dbReference type="Pfam" id="PF06241">
    <property type="entry name" value="Castor_Poll_mid"/>
    <property type="match status" value="1"/>
</dbReference>
<evidence type="ECO:0000256" key="1">
    <source>
        <dbReference type="ARBA" id="ARBA00004127"/>
    </source>
</evidence>
<keyword evidence="10" id="KW-1185">Reference proteome</keyword>
<proteinExistence type="predicted"/>
<dbReference type="PANTHER" id="PTHR31563">
    <property type="entry name" value="ION CHANNEL POLLUX-RELATED"/>
    <property type="match status" value="1"/>
</dbReference>
<dbReference type="InterPro" id="IPR044849">
    <property type="entry name" value="CASTOR/POLLUX/SYM8-like"/>
</dbReference>
<organism evidence="9 10">
    <name type="scientific">Monoraphidium neglectum</name>
    <dbReference type="NCBI Taxonomy" id="145388"/>
    <lineage>
        <taxon>Eukaryota</taxon>
        <taxon>Viridiplantae</taxon>
        <taxon>Chlorophyta</taxon>
        <taxon>core chlorophytes</taxon>
        <taxon>Chlorophyceae</taxon>
        <taxon>CS clade</taxon>
        <taxon>Sphaeropleales</taxon>
        <taxon>Selenastraceae</taxon>
        <taxon>Monoraphidium</taxon>
    </lineage>
</organism>
<evidence type="ECO:0000313" key="9">
    <source>
        <dbReference type="EMBL" id="KIZ07098.1"/>
    </source>
</evidence>